<proteinExistence type="predicted"/>
<name>A0A7J6QL40_PEROL</name>
<comment type="caution">
    <text evidence="1">The sequence shown here is derived from an EMBL/GenBank/DDBJ whole genome shotgun (WGS) entry which is preliminary data.</text>
</comment>
<evidence type="ECO:0000313" key="2">
    <source>
        <dbReference type="Proteomes" id="UP000574390"/>
    </source>
</evidence>
<accession>A0A7J6QL40</accession>
<feature type="non-terminal residue" evidence="1">
    <location>
        <position position="107"/>
    </location>
</feature>
<dbReference type="Proteomes" id="UP000574390">
    <property type="component" value="Unassembled WGS sequence"/>
</dbReference>
<sequence length="107" mass="12440">MSMETPSRKRAQVFRAIRASKAQREFLMNWLQIRTLEEDTLASYHFQLSELPEIDRHTEQLELNMKPTGSVLQAQKPSKEYHAKSTTSRAILEDGILRYKVAGAYRD</sequence>
<dbReference type="AlphaFoldDB" id="A0A7J6QL40"/>
<reference evidence="1 2" key="1">
    <citation type="submission" date="2020-04" db="EMBL/GenBank/DDBJ databases">
        <title>Perkinsus olseni comparative genomics.</title>
        <authorList>
            <person name="Bogema D.R."/>
        </authorList>
    </citation>
    <scope>NUCLEOTIDE SEQUENCE [LARGE SCALE GENOMIC DNA]</scope>
    <source>
        <strain evidence="1">ATCC PRA-205</strain>
    </source>
</reference>
<evidence type="ECO:0000313" key="1">
    <source>
        <dbReference type="EMBL" id="KAF4709319.1"/>
    </source>
</evidence>
<dbReference type="EMBL" id="JABANM010028674">
    <property type="protein sequence ID" value="KAF4709319.1"/>
    <property type="molecule type" value="Genomic_DNA"/>
</dbReference>
<gene>
    <name evidence="1" type="ORF">FOZ62_011957</name>
</gene>
<organism evidence="1 2">
    <name type="scientific">Perkinsus olseni</name>
    <name type="common">Perkinsus atlanticus</name>
    <dbReference type="NCBI Taxonomy" id="32597"/>
    <lineage>
        <taxon>Eukaryota</taxon>
        <taxon>Sar</taxon>
        <taxon>Alveolata</taxon>
        <taxon>Perkinsozoa</taxon>
        <taxon>Perkinsea</taxon>
        <taxon>Perkinsida</taxon>
        <taxon>Perkinsidae</taxon>
        <taxon>Perkinsus</taxon>
    </lineage>
</organism>
<protein>
    <submittedName>
        <fullName evidence="1">Uncharacterized protein</fullName>
    </submittedName>
</protein>